<keyword evidence="1" id="KW-0521">NADP</keyword>
<dbReference type="InterPro" id="IPR036291">
    <property type="entry name" value="NAD(P)-bd_dom_sf"/>
</dbReference>
<evidence type="ECO:0000256" key="2">
    <source>
        <dbReference type="ARBA" id="ARBA00023002"/>
    </source>
</evidence>
<dbReference type="InterPro" id="IPR013154">
    <property type="entry name" value="ADH-like_N"/>
</dbReference>
<evidence type="ECO:0000313" key="4">
    <source>
        <dbReference type="EMBL" id="SDL55153.1"/>
    </source>
</evidence>
<protein>
    <submittedName>
        <fullName evidence="4">NADPH:quinone reductase</fullName>
    </submittedName>
</protein>
<dbReference type="Pfam" id="PF08240">
    <property type="entry name" value="ADH_N"/>
    <property type="match status" value="1"/>
</dbReference>
<evidence type="ECO:0000259" key="3">
    <source>
        <dbReference type="SMART" id="SM00829"/>
    </source>
</evidence>
<dbReference type="SMART" id="SM00829">
    <property type="entry name" value="PKS_ER"/>
    <property type="match status" value="1"/>
</dbReference>
<dbReference type="InterPro" id="IPR013149">
    <property type="entry name" value="ADH-like_C"/>
</dbReference>
<dbReference type="InterPro" id="IPR011032">
    <property type="entry name" value="GroES-like_sf"/>
</dbReference>
<dbReference type="Gene3D" id="3.90.180.10">
    <property type="entry name" value="Medium-chain alcohol dehydrogenases, catalytic domain"/>
    <property type="match status" value="1"/>
</dbReference>
<sequence length="327" mass="34167">MKAILLEKNGEPEVLTIQEIAEPTTTAGAVKIKIKAFGLNKMESYKRQGIMGPVTQPTVLGIEAAGEVVEDKSGRFKIGQKVITMMGGLGMTRQGSYAEYVVSPADNVLAINSNISYEELAAIPESFGTAAVVLDKVLKVAAGETLLIKGGTSAAGAAAILYAKFKGVKVIATTRDANKSFRLKELGVDYIIVDNGNVSEEVRKIVPDGVDKALDIVGGAGILDTVAAVKAFGELTVIGLLGGAPVLENLNIMSQLGQSVKLSFSLSGLLGSKAYPLTETPLNLIAEQVASGKMASLRTATFAFNEIAAAHQLMDSNKANGKIVITL</sequence>
<dbReference type="OrthoDB" id="9787435at2"/>
<keyword evidence="5" id="KW-1185">Reference proteome</keyword>
<accession>A0A1G9L065</accession>
<dbReference type="RefSeq" id="WP_074604717.1">
    <property type="nucleotide sequence ID" value="NZ_FNGY01000001.1"/>
</dbReference>
<dbReference type="PANTHER" id="PTHR48106">
    <property type="entry name" value="QUINONE OXIDOREDUCTASE PIG3-RELATED"/>
    <property type="match status" value="1"/>
</dbReference>
<gene>
    <name evidence="4" type="ORF">SAMN05421820_101717</name>
</gene>
<dbReference type="SUPFAM" id="SSF50129">
    <property type="entry name" value="GroES-like"/>
    <property type="match status" value="1"/>
</dbReference>
<reference evidence="5" key="1">
    <citation type="submission" date="2016-10" db="EMBL/GenBank/DDBJ databases">
        <authorList>
            <person name="Varghese N."/>
            <person name="Submissions S."/>
        </authorList>
    </citation>
    <scope>NUCLEOTIDE SEQUENCE [LARGE SCALE GENOMIC DNA]</scope>
    <source>
        <strain evidence="5">DSM 19110</strain>
    </source>
</reference>
<evidence type="ECO:0000256" key="1">
    <source>
        <dbReference type="ARBA" id="ARBA00022857"/>
    </source>
</evidence>
<dbReference type="Pfam" id="PF00107">
    <property type="entry name" value="ADH_zinc_N"/>
    <property type="match status" value="1"/>
</dbReference>
<dbReference type="SUPFAM" id="SSF51735">
    <property type="entry name" value="NAD(P)-binding Rossmann-fold domains"/>
    <property type="match status" value="1"/>
</dbReference>
<dbReference type="GO" id="GO:0016651">
    <property type="term" value="F:oxidoreductase activity, acting on NAD(P)H"/>
    <property type="evidence" value="ECO:0007669"/>
    <property type="project" value="TreeGrafter"/>
</dbReference>
<dbReference type="GO" id="GO:0070402">
    <property type="term" value="F:NADPH binding"/>
    <property type="evidence" value="ECO:0007669"/>
    <property type="project" value="TreeGrafter"/>
</dbReference>
<dbReference type="Proteomes" id="UP000183200">
    <property type="component" value="Unassembled WGS sequence"/>
</dbReference>
<feature type="domain" description="Enoyl reductase (ER)" evidence="3">
    <location>
        <begin position="10"/>
        <end position="325"/>
    </location>
</feature>
<proteinExistence type="predicted"/>
<evidence type="ECO:0000313" key="5">
    <source>
        <dbReference type="Proteomes" id="UP000183200"/>
    </source>
</evidence>
<dbReference type="PANTHER" id="PTHR48106:SF18">
    <property type="entry name" value="QUINONE OXIDOREDUCTASE PIG3"/>
    <property type="match status" value="1"/>
</dbReference>
<dbReference type="Gene3D" id="3.40.50.720">
    <property type="entry name" value="NAD(P)-binding Rossmann-like Domain"/>
    <property type="match status" value="1"/>
</dbReference>
<dbReference type="EMBL" id="FNGY01000001">
    <property type="protein sequence ID" value="SDL55153.1"/>
    <property type="molecule type" value="Genomic_DNA"/>
</dbReference>
<organism evidence="4 5">
    <name type="scientific">Pedobacter steynii</name>
    <dbReference type="NCBI Taxonomy" id="430522"/>
    <lineage>
        <taxon>Bacteria</taxon>
        <taxon>Pseudomonadati</taxon>
        <taxon>Bacteroidota</taxon>
        <taxon>Sphingobacteriia</taxon>
        <taxon>Sphingobacteriales</taxon>
        <taxon>Sphingobacteriaceae</taxon>
        <taxon>Pedobacter</taxon>
    </lineage>
</organism>
<dbReference type="AlphaFoldDB" id="A0A1G9L065"/>
<name>A0A1G9L065_9SPHI</name>
<dbReference type="InterPro" id="IPR020843">
    <property type="entry name" value="ER"/>
</dbReference>
<keyword evidence="2" id="KW-0560">Oxidoreductase</keyword>